<dbReference type="Ensembl" id="ENSFHET00000002779.1">
    <property type="protein sequence ID" value="ENSFHEP00000008050.1"/>
    <property type="gene ID" value="ENSFHEG00000009373.1"/>
</dbReference>
<dbReference type="GO" id="GO:0005096">
    <property type="term" value="F:GTPase activator activity"/>
    <property type="evidence" value="ECO:0007669"/>
    <property type="project" value="UniProtKB-KW"/>
</dbReference>
<protein>
    <recommendedName>
        <fullName evidence="6">TBC1 domain family member 1</fullName>
    </recommendedName>
</protein>
<dbReference type="Proteomes" id="UP000265000">
    <property type="component" value="Unplaced"/>
</dbReference>
<dbReference type="Pfam" id="PF00566">
    <property type="entry name" value="RabGAP-TBC"/>
    <property type="match status" value="1"/>
</dbReference>
<evidence type="ECO:0000256" key="5">
    <source>
        <dbReference type="ARBA" id="ARBA00055418"/>
    </source>
</evidence>
<dbReference type="InterPro" id="IPR050302">
    <property type="entry name" value="Rab_GAP_TBC_domain"/>
</dbReference>
<organism evidence="11 12">
    <name type="scientific">Fundulus heteroclitus</name>
    <name type="common">Killifish</name>
    <name type="synonym">Mummichog</name>
    <dbReference type="NCBI Taxonomy" id="8078"/>
    <lineage>
        <taxon>Eukaryota</taxon>
        <taxon>Metazoa</taxon>
        <taxon>Chordata</taxon>
        <taxon>Craniata</taxon>
        <taxon>Vertebrata</taxon>
        <taxon>Euteleostomi</taxon>
        <taxon>Actinopterygii</taxon>
        <taxon>Neopterygii</taxon>
        <taxon>Teleostei</taxon>
        <taxon>Neoteleostei</taxon>
        <taxon>Acanthomorphata</taxon>
        <taxon>Ovalentaria</taxon>
        <taxon>Atherinomorphae</taxon>
        <taxon>Cyprinodontiformes</taxon>
        <taxon>Fundulidae</taxon>
        <taxon>Fundulus</taxon>
    </lineage>
</organism>
<dbReference type="InterPro" id="IPR021785">
    <property type="entry name" value="DUF3350"/>
</dbReference>
<dbReference type="SUPFAM" id="SSF47923">
    <property type="entry name" value="Ypt/Rab-GAP domain of gyp1p"/>
    <property type="match status" value="2"/>
</dbReference>
<dbReference type="STRING" id="8078.ENSFHEP00000008050"/>
<feature type="region of interest" description="Disordered" evidence="8">
    <location>
        <begin position="393"/>
        <end position="420"/>
    </location>
</feature>
<feature type="compositionally biased region" description="Polar residues" evidence="8">
    <location>
        <begin position="738"/>
        <end position="750"/>
    </location>
</feature>
<dbReference type="SMART" id="SM00164">
    <property type="entry name" value="TBC"/>
    <property type="match status" value="1"/>
</dbReference>
<evidence type="ECO:0000259" key="9">
    <source>
        <dbReference type="PROSITE" id="PS01179"/>
    </source>
</evidence>
<feature type="domain" description="Rab-GAP TBC" evidence="10">
    <location>
        <begin position="1031"/>
        <end position="1225"/>
    </location>
</feature>
<evidence type="ECO:0000313" key="11">
    <source>
        <dbReference type="Ensembl" id="ENSFHEP00000008050.1"/>
    </source>
</evidence>
<name>A0A3Q2P886_FUNHE</name>
<dbReference type="GeneTree" id="ENSGT00940000157949"/>
<dbReference type="InterPro" id="IPR000195">
    <property type="entry name" value="Rab-GAP-TBC_dom"/>
</dbReference>
<dbReference type="Gene3D" id="1.10.8.270">
    <property type="entry name" value="putative rabgap domain of human tbc1 domain family member 14 like domains"/>
    <property type="match status" value="1"/>
</dbReference>
<comment type="subcellular location">
    <subcellularLocation>
        <location evidence="1">Nucleus</location>
    </subcellularLocation>
</comment>
<dbReference type="FunFam" id="1.10.10.2750:FF:000001">
    <property type="entry name" value="TBC1 domain family member 1 isoform X2"/>
    <property type="match status" value="1"/>
</dbReference>
<feature type="compositionally biased region" description="Low complexity" evidence="8">
    <location>
        <begin position="368"/>
        <end position="380"/>
    </location>
</feature>
<dbReference type="PROSITE" id="PS50086">
    <property type="entry name" value="TBC_RABGAP"/>
    <property type="match status" value="1"/>
</dbReference>
<feature type="coiled-coil region" evidence="7">
    <location>
        <begin position="1305"/>
        <end position="1381"/>
    </location>
</feature>
<accession>A0A3Q2P886</accession>
<evidence type="ECO:0000256" key="6">
    <source>
        <dbReference type="ARBA" id="ARBA00072011"/>
    </source>
</evidence>
<feature type="region of interest" description="Disordered" evidence="8">
    <location>
        <begin position="596"/>
        <end position="801"/>
    </location>
</feature>
<feature type="compositionally biased region" description="Low complexity" evidence="8">
    <location>
        <begin position="403"/>
        <end position="420"/>
    </location>
</feature>
<keyword evidence="2" id="KW-0343">GTPase activation</keyword>
<evidence type="ECO:0000256" key="2">
    <source>
        <dbReference type="ARBA" id="ARBA00022468"/>
    </source>
</evidence>
<sequence>MRFCRRKRSGQQERLTVDGSSLSELTQGSKIKTRSFIVRESGGIRLPLVPETMDGLYFDVKPKGGEARRPQSPEKPRHNLTPNHHSCPSLSRLNSGAQSPRKWAGAWERGAPWRGQADEEEIRYQLTMIGFRVVHHLTTMAMLPWVVAEICSSAKKDRGAGNKTVFLCVSASWVRSVSVLAERNLWDPLTHTVLFECRPHQVSKLIHNSQEPSIFACLVRDSLKCACYVFQCLDSTKVPEIISTLRQAGKSSARSNDVSADSVKTSTSSEGSDSSETCLSSVSTTSTSAAPAVSPTTFAKKFEVLFCGRVSVAHKKAPPALIDECIEKFSQLHSSGTTDKGGGGLVDGLKRAFTFPSAGLGNGSVRNGTAGSAPSGSGSALYKRDSSFPNLHLDENGLSPEISNNNTTNPTTSSTTVQPTSLQENRTMLFTVGKSQIFLVSPDTKKVAIEKSFREISFCSQGIRHVDHFGFICRETAEDGSCYFVCYVFQCTDESLVDEIMLTLKQAFSVAALLQNAKTQSQQCDSCPIQHLHRLCERIEGLHPTKTKLELQKHLATLDNDEQASVFENTMRARPKSDQEENELVMASLRNLYEEKQKAHQHSLPDNSKQVSEDAAPALQETQQQSSSRQRLEQFKTRAKRSLTESLEGIWKGSSKARPQRESSQGSEGSSSTCAASSSRGQPCFQDPLTSSPHVRATSPLRGHNSTGDLKLLDSPPLSSSSSLPGEPEPQVFRRRASTFSHSPTPSSGLDDSPLYMRTHTAQEPSAATKPKLVRHYSVSTDTPHHSRNLPTDSTLPPLPHFPSLHSPLLLHHPSSPSAGARLNKRSPLGGLRARLHSSSSVPNFLKFQFLAPVHENDCPEPKSRDVAALSTARAACVAGESPPRSHRHSWRQQIFLRVATPQKGADTSERVDPCLEGGLICVGQVSGVGSGDSSMRAVPEEGTKRSKEELRELWRKAILQQILLQRMESENQKLQASESDLQNKRLKLDYEEITPCLKEVTVVWEKLLSTPGRTKVKFDTETIHAAVAQGVPRQHRGEIWKFLSEQFVLRQTVPCRPPSNHSPYKELLKQLTSQQHAILIDLGRTFPTHPYFQAQLGAGQLSLFNILKAYSLLDPEVGYCQGLSFIAGVLLLHMGEEDAFNMLKFLMFDVGLRKQYRPDMIILQIQMYQLSRLLHDYHRDLHSHLEQQEIGPSLYATPWFLTLFASHFPLGFVARVFDMLFLQGSEVIFKVALSLLGSHKPLILQHESLESIVDFIKTTLPNLGLVQMEKTINQVCEMDVSKQLQAYEVEYHVLQDELLDTPPTLNQQQRAAQLERTNQSLRQQNLDLLEELQVSHARVCNLEGRVEALAQSEGRLKEQVSALEEEKQQLASTVAHLQKLLAGLGINADLDGQTLP</sequence>
<dbReference type="InterPro" id="IPR035969">
    <property type="entry name" value="Rab-GAP_TBC_sf"/>
</dbReference>
<evidence type="ECO:0000259" key="10">
    <source>
        <dbReference type="PROSITE" id="PS50086"/>
    </source>
</evidence>
<feature type="compositionally biased region" description="Low complexity" evidence="8">
    <location>
        <begin position="619"/>
        <end position="629"/>
    </location>
</feature>
<keyword evidence="7" id="KW-0175">Coiled coil</keyword>
<dbReference type="GO" id="GO:0005634">
    <property type="term" value="C:nucleus"/>
    <property type="evidence" value="ECO:0007669"/>
    <property type="project" value="UniProtKB-SubCell"/>
</dbReference>
<feature type="region of interest" description="Disordered" evidence="8">
    <location>
        <begin position="360"/>
        <end position="381"/>
    </location>
</feature>
<evidence type="ECO:0000256" key="1">
    <source>
        <dbReference type="ARBA" id="ARBA00004123"/>
    </source>
</evidence>
<feature type="region of interest" description="Disordered" evidence="8">
    <location>
        <begin position="256"/>
        <end position="277"/>
    </location>
</feature>
<dbReference type="Gene3D" id="1.10.472.80">
    <property type="entry name" value="Ypt/Rab-GAP domain of gyp1p, domain 3"/>
    <property type="match status" value="1"/>
</dbReference>
<dbReference type="PANTHER" id="PTHR47219">
    <property type="entry name" value="RAB GTPASE-ACTIVATING PROTEIN 1-LIKE"/>
    <property type="match status" value="1"/>
</dbReference>
<evidence type="ECO:0000313" key="12">
    <source>
        <dbReference type="Proteomes" id="UP000265000"/>
    </source>
</evidence>
<feature type="compositionally biased region" description="Low complexity" evidence="8">
    <location>
        <begin position="262"/>
        <end position="277"/>
    </location>
</feature>
<feature type="compositionally biased region" description="Basic and acidic residues" evidence="8">
    <location>
        <begin position="60"/>
        <end position="77"/>
    </location>
</feature>
<dbReference type="Pfam" id="PF11830">
    <property type="entry name" value="DUF3350"/>
    <property type="match status" value="1"/>
</dbReference>
<keyword evidence="12" id="KW-1185">Reference proteome</keyword>
<keyword evidence="3" id="KW-0597">Phosphoprotein</keyword>
<evidence type="ECO:0000256" key="4">
    <source>
        <dbReference type="ARBA" id="ARBA00023242"/>
    </source>
</evidence>
<feature type="region of interest" description="Disordered" evidence="8">
    <location>
        <begin position="807"/>
        <end position="826"/>
    </location>
</feature>
<evidence type="ECO:0000256" key="3">
    <source>
        <dbReference type="ARBA" id="ARBA00022553"/>
    </source>
</evidence>
<dbReference type="Pfam" id="PF00640">
    <property type="entry name" value="PID"/>
    <property type="match status" value="1"/>
</dbReference>
<dbReference type="FunFam" id="1.10.472.80:FF:000003">
    <property type="entry name" value="Putative TBC1 domain family member 1"/>
    <property type="match status" value="1"/>
</dbReference>
<feature type="compositionally biased region" description="Low complexity" evidence="8">
    <location>
        <begin position="662"/>
        <end position="679"/>
    </location>
</feature>
<dbReference type="CDD" id="cd00934">
    <property type="entry name" value="PTB"/>
    <property type="match status" value="1"/>
</dbReference>
<dbReference type="SMART" id="SM00462">
    <property type="entry name" value="PTB"/>
    <property type="match status" value="2"/>
</dbReference>
<dbReference type="InterPro" id="IPR006020">
    <property type="entry name" value="PTB/PI_dom"/>
</dbReference>
<dbReference type="Gene3D" id="2.30.29.30">
    <property type="entry name" value="Pleckstrin-homology domain (PH domain)/Phosphotyrosine-binding domain (PTB)"/>
    <property type="match status" value="2"/>
</dbReference>
<reference evidence="11" key="2">
    <citation type="submission" date="2025-09" db="UniProtKB">
        <authorList>
            <consortium name="Ensembl"/>
        </authorList>
    </citation>
    <scope>IDENTIFICATION</scope>
</reference>
<reference evidence="11" key="1">
    <citation type="submission" date="2025-08" db="UniProtKB">
        <authorList>
            <consortium name="Ensembl"/>
        </authorList>
    </citation>
    <scope>IDENTIFICATION</scope>
</reference>
<feature type="compositionally biased region" description="Low complexity" evidence="8">
    <location>
        <begin position="807"/>
        <end position="818"/>
    </location>
</feature>
<dbReference type="PROSITE" id="PS01179">
    <property type="entry name" value="PID"/>
    <property type="match status" value="1"/>
</dbReference>
<dbReference type="InterPro" id="IPR011993">
    <property type="entry name" value="PH-like_dom_sf"/>
</dbReference>
<evidence type="ECO:0000256" key="7">
    <source>
        <dbReference type="SAM" id="Coils"/>
    </source>
</evidence>
<feature type="compositionally biased region" description="Low complexity" evidence="8">
    <location>
        <begin position="708"/>
        <end position="730"/>
    </location>
</feature>
<feature type="region of interest" description="Disordered" evidence="8">
    <location>
        <begin position="60"/>
        <end position="97"/>
    </location>
</feature>
<feature type="compositionally biased region" description="Polar residues" evidence="8">
    <location>
        <begin position="80"/>
        <end position="97"/>
    </location>
</feature>
<keyword evidence="4" id="KW-0539">Nucleus</keyword>
<evidence type="ECO:0000256" key="8">
    <source>
        <dbReference type="SAM" id="MobiDB-lite"/>
    </source>
</evidence>
<dbReference type="FunFam" id="1.10.8.270:FF:000001">
    <property type="entry name" value="TBC1 domain family member 1"/>
    <property type="match status" value="1"/>
</dbReference>
<dbReference type="CDD" id="cd01269">
    <property type="entry name" value="PTB_TBC1D1_like"/>
    <property type="match status" value="1"/>
</dbReference>
<proteinExistence type="predicted"/>
<dbReference type="PANTHER" id="PTHR47219:SF18">
    <property type="entry name" value="TBC1 DOMAIN FAMILY MEMBER 1 ISOFORM X1"/>
    <property type="match status" value="1"/>
</dbReference>
<comment type="function">
    <text evidence="5">May act as a GTPase-activating protein for Rab family protein(s). May play a role in the cell cycle and differentiation of various tissues. Involved in the trafficking and translocation of GLUT4-containing vesicles and insulin-stimulated glucose uptake into cells.</text>
</comment>
<dbReference type="Gene3D" id="1.10.10.2750">
    <property type="match status" value="1"/>
</dbReference>
<feature type="domain" description="PID" evidence="9">
    <location>
        <begin position="432"/>
        <end position="511"/>
    </location>
</feature>
<dbReference type="SUPFAM" id="SSF50729">
    <property type="entry name" value="PH domain-like"/>
    <property type="match status" value="2"/>
</dbReference>